<name>A0A2J6RMF0_HYAVF</name>
<dbReference type="AlphaFoldDB" id="A0A2J6RMF0"/>
<evidence type="ECO:0000313" key="3">
    <source>
        <dbReference type="Proteomes" id="UP000235786"/>
    </source>
</evidence>
<keyword evidence="3" id="KW-1185">Reference proteome</keyword>
<organism evidence="2 3">
    <name type="scientific">Hyaloscypha variabilis (strain UAMH 11265 / GT02V1 / F)</name>
    <name type="common">Meliniomyces variabilis</name>
    <dbReference type="NCBI Taxonomy" id="1149755"/>
    <lineage>
        <taxon>Eukaryota</taxon>
        <taxon>Fungi</taxon>
        <taxon>Dikarya</taxon>
        <taxon>Ascomycota</taxon>
        <taxon>Pezizomycotina</taxon>
        <taxon>Leotiomycetes</taxon>
        <taxon>Helotiales</taxon>
        <taxon>Hyaloscyphaceae</taxon>
        <taxon>Hyaloscypha</taxon>
        <taxon>Hyaloscypha variabilis</taxon>
    </lineage>
</organism>
<dbReference type="Proteomes" id="UP000235786">
    <property type="component" value="Unassembled WGS sequence"/>
</dbReference>
<gene>
    <name evidence="2" type="ORF">L207DRAFT_583562</name>
</gene>
<protein>
    <submittedName>
        <fullName evidence="2">Uncharacterized protein</fullName>
    </submittedName>
</protein>
<feature type="compositionally biased region" description="Basic and acidic residues" evidence="1">
    <location>
        <begin position="112"/>
        <end position="124"/>
    </location>
</feature>
<sequence>MIRLPDDTTGIIIVRVVRDTTHLVQDSHEAQSPRLGARPTCAHSSPACRRVIPVSPSRTVSGIEWPTRLRGPRPQIPVPLGLELPVQGCTKATKGAPKAVSFQPMIAAKPSRPSERSKGSKEDSVGVGVSVVGVGVVTTCPSVPSRQPSRT</sequence>
<evidence type="ECO:0000256" key="1">
    <source>
        <dbReference type="SAM" id="MobiDB-lite"/>
    </source>
</evidence>
<reference evidence="2 3" key="1">
    <citation type="submission" date="2016-04" db="EMBL/GenBank/DDBJ databases">
        <title>A degradative enzymes factory behind the ericoid mycorrhizal symbiosis.</title>
        <authorList>
            <consortium name="DOE Joint Genome Institute"/>
            <person name="Martino E."/>
            <person name="Morin E."/>
            <person name="Grelet G."/>
            <person name="Kuo A."/>
            <person name="Kohler A."/>
            <person name="Daghino S."/>
            <person name="Barry K."/>
            <person name="Choi C."/>
            <person name="Cichocki N."/>
            <person name="Clum A."/>
            <person name="Copeland A."/>
            <person name="Hainaut M."/>
            <person name="Haridas S."/>
            <person name="Labutti K."/>
            <person name="Lindquist E."/>
            <person name="Lipzen A."/>
            <person name="Khouja H.-R."/>
            <person name="Murat C."/>
            <person name="Ohm R."/>
            <person name="Olson A."/>
            <person name="Spatafora J."/>
            <person name="Veneault-Fourrey C."/>
            <person name="Henrissat B."/>
            <person name="Grigoriev I."/>
            <person name="Martin F."/>
            <person name="Perotto S."/>
        </authorList>
    </citation>
    <scope>NUCLEOTIDE SEQUENCE [LARGE SCALE GENOMIC DNA]</scope>
    <source>
        <strain evidence="2 3">F</strain>
    </source>
</reference>
<feature type="region of interest" description="Disordered" evidence="1">
    <location>
        <begin position="105"/>
        <end position="127"/>
    </location>
</feature>
<dbReference type="EMBL" id="KZ613946">
    <property type="protein sequence ID" value="PMD39705.1"/>
    <property type="molecule type" value="Genomic_DNA"/>
</dbReference>
<evidence type="ECO:0000313" key="2">
    <source>
        <dbReference type="EMBL" id="PMD39705.1"/>
    </source>
</evidence>
<proteinExistence type="predicted"/>
<accession>A0A2J6RMF0</accession>